<evidence type="ECO:0000313" key="2">
    <source>
        <dbReference type="Proteomes" id="UP000696413"/>
    </source>
</evidence>
<keyword evidence="2" id="KW-1185">Reference proteome</keyword>
<evidence type="ECO:0000313" key="1">
    <source>
        <dbReference type="EMBL" id="MBU8821291.1"/>
    </source>
</evidence>
<dbReference type="Proteomes" id="UP000696413">
    <property type="component" value="Unassembled WGS sequence"/>
</dbReference>
<sequence>MRATTRSVEGTMVFRVVSRRAPGGAVRTEDRVGTPTVVVAGSRIESTGRTGELPPLAAGVGRPDLRVDAV</sequence>
<comment type="caution">
    <text evidence="1">The sequence shown here is derived from an EMBL/GenBank/DDBJ whole genome shotgun (WGS) entry which is preliminary data.</text>
</comment>
<reference evidence="1 2" key="1">
    <citation type="submission" date="2021-05" db="EMBL/GenBank/DDBJ databases">
        <title>Draft Genome Sequences of Clinical Respiratory Isolates of Mycobacterium goodii Recovered in Ireland.</title>
        <authorList>
            <person name="Flanagan P.R."/>
            <person name="Mok S."/>
            <person name="Roycroft E."/>
            <person name="Rogers T.R."/>
            <person name="Fitzgibbon M."/>
        </authorList>
    </citation>
    <scope>NUCLEOTIDE SEQUENCE [LARGE SCALE GENOMIC DNA]</scope>
    <source>
        <strain evidence="1 2">14IE55</strain>
    </source>
</reference>
<accession>A0ABS6HG22</accession>
<dbReference type="EMBL" id="JAHBOM010000001">
    <property type="protein sequence ID" value="MBU8821291.1"/>
    <property type="molecule type" value="Genomic_DNA"/>
</dbReference>
<organism evidence="1 2">
    <name type="scientific">Mycolicibacterium goodii</name>
    <name type="common">Mycobacterium goodii</name>
    <dbReference type="NCBI Taxonomy" id="134601"/>
    <lineage>
        <taxon>Bacteria</taxon>
        <taxon>Bacillati</taxon>
        <taxon>Actinomycetota</taxon>
        <taxon>Actinomycetes</taxon>
        <taxon>Mycobacteriales</taxon>
        <taxon>Mycobacteriaceae</taxon>
        <taxon>Mycolicibacterium</taxon>
    </lineage>
</organism>
<protein>
    <submittedName>
        <fullName evidence="1">Uncharacterized protein</fullName>
    </submittedName>
</protein>
<proteinExistence type="predicted"/>
<gene>
    <name evidence="1" type="ORF">KL859_00170</name>
</gene>
<name>A0ABS6HG22_MYCGD</name>
<dbReference type="RefSeq" id="WP_214312354.1">
    <property type="nucleotide sequence ID" value="NZ_JAHBOJ010000014.1"/>
</dbReference>